<gene>
    <name evidence="2" type="ORF">KS4_05770</name>
</gene>
<dbReference type="EMBL" id="CP036425">
    <property type="protein sequence ID" value="QDU32545.1"/>
    <property type="molecule type" value="Genomic_DNA"/>
</dbReference>
<keyword evidence="1" id="KW-0812">Transmembrane</keyword>
<dbReference type="KEGG" id="pcor:KS4_05770"/>
<evidence type="ECO:0000313" key="3">
    <source>
        <dbReference type="Proteomes" id="UP000317369"/>
    </source>
</evidence>
<feature type="transmembrane region" description="Helical" evidence="1">
    <location>
        <begin position="87"/>
        <end position="103"/>
    </location>
</feature>
<feature type="transmembrane region" description="Helical" evidence="1">
    <location>
        <begin position="315"/>
        <end position="337"/>
    </location>
</feature>
<proteinExistence type="predicted"/>
<feature type="transmembrane region" description="Helical" evidence="1">
    <location>
        <begin position="374"/>
        <end position="392"/>
    </location>
</feature>
<feature type="transmembrane region" description="Helical" evidence="1">
    <location>
        <begin position="349"/>
        <end position="368"/>
    </location>
</feature>
<dbReference type="Proteomes" id="UP000317369">
    <property type="component" value="Chromosome"/>
</dbReference>
<name>A0A517YQR2_9BACT</name>
<feature type="transmembrane region" description="Helical" evidence="1">
    <location>
        <begin position="206"/>
        <end position="229"/>
    </location>
</feature>
<organism evidence="2 3">
    <name type="scientific">Poriferisphaera corsica</name>
    <dbReference type="NCBI Taxonomy" id="2528020"/>
    <lineage>
        <taxon>Bacteria</taxon>
        <taxon>Pseudomonadati</taxon>
        <taxon>Planctomycetota</taxon>
        <taxon>Phycisphaerae</taxon>
        <taxon>Phycisphaerales</taxon>
        <taxon>Phycisphaeraceae</taxon>
        <taxon>Poriferisphaera</taxon>
    </lineage>
</organism>
<feature type="transmembrane region" description="Helical" evidence="1">
    <location>
        <begin position="46"/>
        <end position="67"/>
    </location>
</feature>
<feature type="transmembrane region" description="Helical" evidence="1">
    <location>
        <begin position="175"/>
        <end position="194"/>
    </location>
</feature>
<keyword evidence="1" id="KW-1133">Transmembrane helix</keyword>
<feature type="transmembrane region" description="Helical" evidence="1">
    <location>
        <begin position="133"/>
        <end position="155"/>
    </location>
</feature>
<keyword evidence="3" id="KW-1185">Reference proteome</keyword>
<keyword evidence="1" id="KW-0472">Membrane</keyword>
<protein>
    <submittedName>
        <fullName evidence="2">Uncharacterized protein</fullName>
    </submittedName>
</protein>
<evidence type="ECO:0000313" key="2">
    <source>
        <dbReference type="EMBL" id="QDU32545.1"/>
    </source>
</evidence>
<feature type="transmembrane region" description="Helical" evidence="1">
    <location>
        <begin position="281"/>
        <end position="300"/>
    </location>
</feature>
<reference evidence="2 3" key="1">
    <citation type="submission" date="2019-02" db="EMBL/GenBank/DDBJ databases">
        <title>Deep-cultivation of Planctomycetes and their phenomic and genomic characterization uncovers novel biology.</title>
        <authorList>
            <person name="Wiegand S."/>
            <person name="Jogler M."/>
            <person name="Boedeker C."/>
            <person name="Pinto D."/>
            <person name="Vollmers J."/>
            <person name="Rivas-Marin E."/>
            <person name="Kohn T."/>
            <person name="Peeters S.H."/>
            <person name="Heuer A."/>
            <person name="Rast P."/>
            <person name="Oberbeckmann S."/>
            <person name="Bunk B."/>
            <person name="Jeske O."/>
            <person name="Meyerdierks A."/>
            <person name="Storesund J.E."/>
            <person name="Kallscheuer N."/>
            <person name="Luecker S."/>
            <person name="Lage O.M."/>
            <person name="Pohl T."/>
            <person name="Merkel B.J."/>
            <person name="Hornburger P."/>
            <person name="Mueller R.-W."/>
            <person name="Bruemmer F."/>
            <person name="Labrenz M."/>
            <person name="Spormann A.M."/>
            <person name="Op den Camp H."/>
            <person name="Overmann J."/>
            <person name="Amann R."/>
            <person name="Jetten M.S.M."/>
            <person name="Mascher T."/>
            <person name="Medema M.H."/>
            <person name="Devos D.P."/>
            <person name="Kaster A.-K."/>
            <person name="Ovreas L."/>
            <person name="Rohde M."/>
            <person name="Galperin M.Y."/>
            <person name="Jogler C."/>
        </authorList>
    </citation>
    <scope>NUCLEOTIDE SEQUENCE [LARGE SCALE GENOMIC DNA]</scope>
    <source>
        <strain evidence="2 3">KS4</strain>
    </source>
</reference>
<dbReference type="OrthoDB" id="6117836at2"/>
<dbReference type="RefSeq" id="WP_145074296.1">
    <property type="nucleotide sequence ID" value="NZ_CP036425.1"/>
</dbReference>
<feature type="transmembrane region" description="Helical" evidence="1">
    <location>
        <begin position="17"/>
        <end position="40"/>
    </location>
</feature>
<feature type="transmembrane region" description="Helical" evidence="1">
    <location>
        <begin position="109"/>
        <end position="126"/>
    </location>
</feature>
<evidence type="ECO:0000256" key="1">
    <source>
        <dbReference type="SAM" id="Phobius"/>
    </source>
</evidence>
<dbReference type="AlphaFoldDB" id="A0A517YQR2"/>
<sequence length="401" mass="43897">MIERVHPPITEKGLRPALLWAAFLGSSWTWIIGMVLPVLLVADYGFWGWAVFAVPNILGAGAMGFVLSNEEMSRKVSGKHRDMCLRFSEITVVFHFFVIGWLYQLLFGWWGVGAACGFGVVCWLMAQKRAGTMIATVLVTAASFVMAGIGFGLNGAWEGLVGIGGEGLRLSSESLWFFLPASVLGFLLCPYLDLTFHRARQSTSPGVGKAAFALGFGVVFCTMIVFTLAYSGLLRPVVLENKAIELPRIWLAILAVHMTLQAGYTIGLHGREMNLRMGKAGVMRMIFLGVVGVLLGYMSIDSGWTLNGLTSSEVAYRTFLMCYGLAFPAYVWLCMIPTLRKDVSGKGRAVIWLIATLAGAPLVFGFFVMGYLWWMVYLLGVLVLARVVVELLPMGKAVEVE</sequence>
<feature type="transmembrane region" description="Helical" evidence="1">
    <location>
        <begin position="249"/>
        <end position="269"/>
    </location>
</feature>
<accession>A0A517YQR2</accession>